<feature type="transmembrane region" description="Helical" evidence="1">
    <location>
        <begin position="6"/>
        <end position="24"/>
    </location>
</feature>
<dbReference type="AlphaFoldDB" id="A0A6L6JHS7"/>
<sequence length="29" mass="3353">MIFDYLLGGAATIFVTVYLVYALLRPERF</sequence>
<keyword evidence="1" id="KW-0812">Transmembrane</keyword>
<dbReference type="EMBL" id="WMIE01000037">
    <property type="protein sequence ID" value="MTH80269.1"/>
    <property type="molecule type" value="Genomic_DNA"/>
</dbReference>
<keyword evidence="3" id="KW-1185">Reference proteome</keyword>
<dbReference type="GO" id="GO:0005886">
    <property type="term" value="C:plasma membrane"/>
    <property type="evidence" value="ECO:0007669"/>
    <property type="project" value="InterPro"/>
</dbReference>
<keyword evidence="1" id="KW-1133">Transmembrane helix</keyword>
<comment type="caution">
    <text evidence="2">The sequence shown here is derived from an EMBL/GenBank/DDBJ whole genome shotgun (WGS) entry which is preliminary data.</text>
</comment>
<accession>A0A6L6JHS7</accession>
<organism evidence="2 3">
    <name type="scientific">Paracoccus aestuariivivens</name>
    <dbReference type="NCBI Taxonomy" id="1820333"/>
    <lineage>
        <taxon>Bacteria</taxon>
        <taxon>Pseudomonadati</taxon>
        <taxon>Pseudomonadota</taxon>
        <taxon>Alphaproteobacteria</taxon>
        <taxon>Rhodobacterales</taxon>
        <taxon>Paracoccaceae</taxon>
        <taxon>Paracoccus</taxon>
    </lineage>
</organism>
<reference evidence="2 3" key="1">
    <citation type="submission" date="2019-11" db="EMBL/GenBank/DDBJ databases">
        <authorList>
            <person name="Dong K."/>
        </authorList>
    </citation>
    <scope>NUCLEOTIDE SEQUENCE [LARGE SCALE GENOMIC DNA]</scope>
    <source>
        <strain evidence="2 3">NBRC 111993</strain>
    </source>
</reference>
<evidence type="ECO:0000313" key="3">
    <source>
        <dbReference type="Proteomes" id="UP000478183"/>
    </source>
</evidence>
<evidence type="ECO:0000313" key="2">
    <source>
        <dbReference type="EMBL" id="MTH80269.1"/>
    </source>
</evidence>
<dbReference type="RefSeq" id="WP_155097618.1">
    <property type="nucleotide sequence ID" value="NZ_WMIE01000037.1"/>
</dbReference>
<evidence type="ECO:0000256" key="1">
    <source>
        <dbReference type="SAM" id="Phobius"/>
    </source>
</evidence>
<dbReference type="GO" id="GO:0008556">
    <property type="term" value="F:P-type potassium transmembrane transporter activity"/>
    <property type="evidence" value="ECO:0007669"/>
    <property type="project" value="InterPro"/>
</dbReference>
<name>A0A6L6JHS7_9RHOB</name>
<dbReference type="Pfam" id="PF09604">
    <property type="entry name" value="Potass_KdpF"/>
    <property type="match status" value="1"/>
</dbReference>
<protein>
    <submittedName>
        <fullName evidence="2">K(+)-transporting ATPase subunit F</fullName>
    </submittedName>
</protein>
<proteinExistence type="predicted"/>
<dbReference type="NCBIfam" id="TIGR02115">
    <property type="entry name" value="potass_kdpF"/>
    <property type="match status" value="1"/>
</dbReference>
<dbReference type="Proteomes" id="UP000478183">
    <property type="component" value="Unassembled WGS sequence"/>
</dbReference>
<gene>
    <name evidence="2" type="primary">kdpF</name>
    <name evidence="2" type="ORF">GL286_21480</name>
</gene>
<keyword evidence="1" id="KW-0472">Membrane</keyword>
<dbReference type="InterPro" id="IPR011726">
    <property type="entry name" value="KdpF"/>
</dbReference>